<proteinExistence type="predicted"/>
<dbReference type="GO" id="GO:0000723">
    <property type="term" value="P:telomere maintenance"/>
    <property type="evidence" value="ECO:0007669"/>
    <property type="project" value="InterPro"/>
</dbReference>
<organismHost>
    <name type="scientific">Cydia pomonella</name>
    <name type="common">Codling moth</name>
    <dbReference type="NCBI Taxonomy" id="82600"/>
</organismHost>
<accession>A0A097P199</accession>
<gene>
    <name evidence="2" type="primary">orf126</name>
</gene>
<dbReference type="PANTHER" id="PTHR47642:SF6">
    <property type="entry name" value="ATP-DEPENDENT DNA HELICASE"/>
    <property type="match status" value="1"/>
</dbReference>
<keyword evidence="2" id="KW-0347">Helicase</keyword>
<name>A0A097P199_GVCP</name>
<sequence>METDSFCIAAAEKRPINQSVIKGNNSGGDDAVKRVRRIERVDAPTKLNREQQLMFDRVANARRFEPLFVSGSAGTGKSALLVALRNHWRERGKIVYVGAYTHLASRNIDGRTCHSLFGFDFDLNLTEKDVGVPNYIILDEISMIPDKMLDGIDSRMRQNTRNPHTPFGGVNVIVFGDLYQLPPVDKNNYKKREKVLPPYEADVWTEFKIYELGENMRQTEQEYIHNLNLLRLGDFSCLPYFNTLVMDFAPEIEEKVAHTSLVSTHDEANTINNECYNFVVNEAETTLKCTTKLVPWSYKVNVFNAQQERLIFKQELQVCPGTRVMVTHTTQHFCNGDTGIIEYITDMGVYIRREHDNSLQILGPITLHFSSSRGYIKAVTGVPLNYGWAVTIHKAQGMTIKNLIVYPKCLFAPGQAYVALSRCIHSKGLKLSCRIPDEGVKDMSFITEVYNSMEKWC</sequence>
<dbReference type="GO" id="GO:0003678">
    <property type="term" value="F:DNA helicase activity"/>
    <property type="evidence" value="ECO:0007669"/>
    <property type="project" value="InterPro"/>
</dbReference>
<dbReference type="GO" id="GO:0006281">
    <property type="term" value="P:DNA repair"/>
    <property type="evidence" value="ECO:0007669"/>
    <property type="project" value="InterPro"/>
</dbReference>
<reference evidence="2" key="2">
    <citation type="submission" date="2014-07" db="EMBL/GenBank/DDBJ databases">
        <title>Comparative genomics of CpGV: Evolution of a crop protection agent.</title>
        <authorList>
            <person name="Radtke P.C."/>
            <person name="Jehle J.A."/>
        </authorList>
    </citation>
    <scope>NUCLEOTIDE SEQUENCE</scope>
    <source>
        <strain evidence="2">CpGV-I07</strain>
    </source>
</reference>
<dbReference type="CDD" id="cd18809">
    <property type="entry name" value="SF1_C_RecD"/>
    <property type="match status" value="1"/>
</dbReference>
<dbReference type="PANTHER" id="PTHR47642">
    <property type="entry name" value="ATP-DEPENDENT DNA HELICASE"/>
    <property type="match status" value="1"/>
</dbReference>
<feature type="domain" description="DNA helicase Pif1-like DEAD-box helicase" evidence="1">
    <location>
        <begin position="46"/>
        <end position="222"/>
    </location>
</feature>
<protein>
    <submittedName>
        <fullName evidence="2">ORF126 helicase-2</fullName>
    </submittedName>
</protein>
<dbReference type="Pfam" id="PF05970">
    <property type="entry name" value="PIF1"/>
    <property type="match status" value="1"/>
</dbReference>
<dbReference type="InterPro" id="IPR010285">
    <property type="entry name" value="DNA_helicase_pif1-like_DEAD"/>
</dbReference>
<dbReference type="SUPFAM" id="SSF52540">
    <property type="entry name" value="P-loop containing nucleoside triphosphate hydrolases"/>
    <property type="match status" value="2"/>
</dbReference>
<keyword evidence="2" id="KW-0378">Hydrolase</keyword>
<evidence type="ECO:0000313" key="2">
    <source>
        <dbReference type="EMBL" id="AIU36910.1"/>
    </source>
</evidence>
<evidence type="ECO:0000259" key="1">
    <source>
        <dbReference type="Pfam" id="PF05970"/>
    </source>
</evidence>
<keyword evidence="2" id="KW-0547">Nucleotide-binding</keyword>
<dbReference type="InterPro" id="IPR051055">
    <property type="entry name" value="PIF1_helicase"/>
</dbReference>
<dbReference type="Gene3D" id="3.40.50.300">
    <property type="entry name" value="P-loop containing nucleotide triphosphate hydrolases"/>
    <property type="match status" value="1"/>
</dbReference>
<dbReference type="InterPro" id="IPR027417">
    <property type="entry name" value="P-loop_NTPase"/>
</dbReference>
<reference evidence="2" key="1">
    <citation type="journal article" date="2014" name="Proc. Natl. Acad. Sci. U.S.A.">
        <title>Baculovirus resistance in codling moth is virus isolate-dependent and the consequence of a mutation in viral gene pe38.</title>
        <authorList>
            <person name="Gebhardt M.M."/>
            <person name="Eberle K.E."/>
            <person name="Radtke P."/>
            <person name="Jehle J.A."/>
        </authorList>
    </citation>
    <scope>NUCLEOTIDE SEQUENCE</scope>
    <source>
        <strain evidence="2">CpGV-I07</strain>
    </source>
</reference>
<dbReference type="EMBL" id="KM217574">
    <property type="protein sequence ID" value="AIU36910.1"/>
    <property type="molecule type" value="Genomic_DNA"/>
</dbReference>
<organism evidence="2">
    <name type="scientific">Cydia pomonella granulosis virus</name>
    <name type="common">CpGV</name>
    <name type="synonym">Cydia pomonella granulovirus</name>
    <dbReference type="NCBI Taxonomy" id="28289"/>
    <lineage>
        <taxon>Viruses</taxon>
        <taxon>Viruses incertae sedis</taxon>
        <taxon>Naldaviricetes</taxon>
        <taxon>Lefavirales</taxon>
        <taxon>Baculoviridae</taxon>
        <taxon>Betabaculovirus</taxon>
        <taxon>Betabaculovirus cypomonellae</taxon>
    </lineage>
</organism>
<keyword evidence="2" id="KW-0067">ATP-binding</keyword>